<evidence type="ECO:0000313" key="1">
    <source>
        <dbReference type="EMBL" id="KRZ49860.1"/>
    </source>
</evidence>
<comment type="caution">
    <text evidence="1">The sequence shown here is derived from an EMBL/GenBank/DDBJ whole genome shotgun (WGS) entry which is preliminary data.</text>
</comment>
<keyword evidence="2" id="KW-1185">Reference proteome</keyword>
<gene>
    <name evidence="1" type="ORF">T02_12905</name>
</gene>
<protein>
    <submittedName>
        <fullName evidence="1">Uncharacterized protein</fullName>
    </submittedName>
</protein>
<reference evidence="1 2" key="1">
    <citation type="submission" date="2015-05" db="EMBL/GenBank/DDBJ databases">
        <title>Evolution of Trichinella species and genotypes.</title>
        <authorList>
            <person name="Korhonen P.K."/>
            <person name="Edoardo P."/>
            <person name="Giuseppe L.R."/>
            <person name="Gasser R.B."/>
        </authorList>
    </citation>
    <scope>NUCLEOTIDE SEQUENCE [LARGE SCALE GENOMIC DNA]</scope>
    <source>
        <strain evidence="1">ISS10</strain>
    </source>
</reference>
<name>A0A0V1KRE5_9BILA</name>
<dbReference type="AlphaFoldDB" id="A0A0V1KRE5"/>
<accession>A0A0V1KRE5</accession>
<evidence type="ECO:0000313" key="2">
    <source>
        <dbReference type="Proteomes" id="UP000054721"/>
    </source>
</evidence>
<dbReference type="EMBL" id="JYDW01000290">
    <property type="protein sequence ID" value="KRZ49860.1"/>
    <property type="molecule type" value="Genomic_DNA"/>
</dbReference>
<sequence length="80" mass="9370">MEVKQIKCGNLKNSQNNRLNNERINIWQSLYPLLKYSSLNCSTKGMVERNANKTFHVRPMILRSCVSFPFLSHRLKSQNT</sequence>
<dbReference type="Proteomes" id="UP000054721">
    <property type="component" value="Unassembled WGS sequence"/>
</dbReference>
<proteinExistence type="predicted"/>
<organism evidence="1 2">
    <name type="scientific">Trichinella nativa</name>
    <dbReference type="NCBI Taxonomy" id="6335"/>
    <lineage>
        <taxon>Eukaryota</taxon>
        <taxon>Metazoa</taxon>
        <taxon>Ecdysozoa</taxon>
        <taxon>Nematoda</taxon>
        <taxon>Enoplea</taxon>
        <taxon>Dorylaimia</taxon>
        <taxon>Trichinellida</taxon>
        <taxon>Trichinellidae</taxon>
        <taxon>Trichinella</taxon>
    </lineage>
</organism>